<feature type="domain" description="Glucose-methanol-choline oxidoreductase N-terminal" evidence="5">
    <location>
        <begin position="82"/>
        <end position="105"/>
    </location>
</feature>
<dbReference type="InterPro" id="IPR007867">
    <property type="entry name" value="GMC_OxRtase_C"/>
</dbReference>
<comment type="caution">
    <text evidence="6">The sequence shown here is derived from an EMBL/GenBank/DDBJ whole genome shotgun (WGS) entry which is preliminary data.</text>
</comment>
<evidence type="ECO:0000313" key="7">
    <source>
        <dbReference type="Proteomes" id="UP000799429"/>
    </source>
</evidence>
<evidence type="ECO:0000256" key="1">
    <source>
        <dbReference type="ARBA" id="ARBA00010790"/>
    </source>
</evidence>
<dbReference type="EMBL" id="MU006111">
    <property type="protein sequence ID" value="KAF2835157.1"/>
    <property type="molecule type" value="Genomic_DNA"/>
</dbReference>
<dbReference type="PANTHER" id="PTHR11552:SF123">
    <property type="entry name" value="GMC OXIDOREDUCTASE (AFU_ORTHOLOGUE AFUA_2G01770)-RELATED"/>
    <property type="match status" value="1"/>
</dbReference>
<evidence type="ECO:0000256" key="2">
    <source>
        <dbReference type="PIRSR" id="PIRSR000137-1"/>
    </source>
</evidence>
<dbReference type="PIRSF" id="PIRSF000137">
    <property type="entry name" value="Alcohol_oxidase"/>
    <property type="match status" value="1"/>
</dbReference>
<dbReference type="PANTHER" id="PTHR11552">
    <property type="entry name" value="GLUCOSE-METHANOL-CHOLINE GMC OXIDOREDUCTASE"/>
    <property type="match status" value="1"/>
</dbReference>
<dbReference type="GO" id="GO:0016614">
    <property type="term" value="F:oxidoreductase activity, acting on CH-OH group of donors"/>
    <property type="evidence" value="ECO:0007669"/>
    <property type="project" value="InterPro"/>
</dbReference>
<dbReference type="GO" id="GO:0050660">
    <property type="term" value="F:flavin adenine dinucleotide binding"/>
    <property type="evidence" value="ECO:0007669"/>
    <property type="project" value="InterPro"/>
</dbReference>
<dbReference type="OrthoDB" id="269227at2759"/>
<feature type="binding site" evidence="3">
    <location>
        <position position="227"/>
    </location>
    <ligand>
        <name>FAD</name>
        <dbReference type="ChEBI" id="CHEBI:57692"/>
    </ligand>
</feature>
<dbReference type="PROSITE" id="PS00623">
    <property type="entry name" value="GMC_OXRED_1"/>
    <property type="match status" value="1"/>
</dbReference>
<gene>
    <name evidence="6" type="ORF">M501DRAFT_1034760</name>
</gene>
<keyword evidence="7" id="KW-1185">Reference proteome</keyword>
<dbReference type="Gene3D" id="3.50.50.60">
    <property type="entry name" value="FAD/NAD(P)-binding domain"/>
    <property type="match status" value="1"/>
</dbReference>
<dbReference type="SUPFAM" id="SSF51905">
    <property type="entry name" value="FAD/NAD(P)-binding domain"/>
    <property type="match status" value="1"/>
</dbReference>
<dbReference type="Pfam" id="PF00732">
    <property type="entry name" value="GMC_oxred_N"/>
    <property type="match status" value="1"/>
</dbReference>
<keyword evidence="4" id="KW-0285">Flavoprotein</keyword>
<organism evidence="6 7">
    <name type="scientific">Patellaria atrata CBS 101060</name>
    <dbReference type="NCBI Taxonomy" id="1346257"/>
    <lineage>
        <taxon>Eukaryota</taxon>
        <taxon>Fungi</taxon>
        <taxon>Dikarya</taxon>
        <taxon>Ascomycota</taxon>
        <taxon>Pezizomycotina</taxon>
        <taxon>Dothideomycetes</taxon>
        <taxon>Dothideomycetes incertae sedis</taxon>
        <taxon>Patellariales</taxon>
        <taxon>Patellariaceae</taxon>
        <taxon>Patellaria</taxon>
    </lineage>
</organism>
<protein>
    <submittedName>
        <fullName evidence="6">GMC oxidoreductase</fullName>
    </submittedName>
</protein>
<feature type="binding site" evidence="3">
    <location>
        <position position="84"/>
    </location>
    <ligand>
        <name>FAD</name>
        <dbReference type="ChEBI" id="CHEBI:57692"/>
    </ligand>
</feature>
<proteinExistence type="inferred from homology"/>
<feature type="binding site" evidence="3">
    <location>
        <position position="522"/>
    </location>
    <ligand>
        <name>FAD</name>
        <dbReference type="ChEBI" id="CHEBI:57692"/>
    </ligand>
</feature>
<dbReference type="InterPro" id="IPR012132">
    <property type="entry name" value="GMC_OxRdtase"/>
</dbReference>
<keyword evidence="3 4" id="KW-0274">FAD</keyword>
<dbReference type="Gene3D" id="3.30.560.10">
    <property type="entry name" value="Glucose Oxidase, domain 3"/>
    <property type="match status" value="1"/>
</dbReference>
<evidence type="ECO:0000256" key="4">
    <source>
        <dbReference type="RuleBase" id="RU003968"/>
    </source>
</evidence>
<dbReference type="InterPro" id="IPR036188">
    <property type="entry name" value="FAD/NAD-bd_sf"/>
</dbReference>
<dbReference type="InterPro" id="IPR000172">
    <property type="entry name" value="GMC_OxRdtase_N"/>
</dbReference>
<feature type="active site" description="Proton acceptor" evidence="2">
    <location>
        <position position="532"/>
    </location>
</feature>
<name>A0A9P4S2K8_9PEZI</name>
<sequence>MVQDTFDFILVGGGLAGCVLASRLSAALLNHTFLLIEAGPAENERVRPAVGVFMDDNSEIEWPLRTVPQKSMNGLIMKQEQGKVLGGGSAINYQSWIRGARGEYDHWAEKIGDPRWSWQGLLPYFIKSETFLPGLDLVDVDTTVHGTSGPIKVAQMSSSGLPRNYPLKGFVTQVYRSIGVSFNPDVNSGVTLGYSEHTCSTYKGQRQWAASCYPNSDNLTVLCDTHVSKVVFDGVRTTGIELRTSRGAKMLLKARQEVILCSGVYGSPKLLILSGIGPSAQSERLGIPKVLDLPVGENLTDHLAFMTFWKFPNSLPLEDDIDLLSDKDCDPLAGPPLDYFAFLRHDEESIQELAQHSLSEELLRIHLLKDRPHTENYMIYTHLDVSIKPTLAAESGTILSMSHVFVSPTSRGTVRLTSADPNDLPIIDPRFLSNDLDRQLLYACARSAMNMMITSETARKYGVQEYGIDESLRNDVSDAALGARLNRTGFSMHHPGGTCAMGSVVDNNCNVIGAEGLRVIDGSIIPFPLGCHYQAPLYAIAEMMSDVIIEQYQTV</sequence>
<comment type="similarity">
    <text evidence="1 4">Belongs to the GMC oxidoreductase family.</text>
</comment>
<feature type="active site" description="Proton donor" evidence="2">
    <location>
        <position position="494"/>
    </location>
</feature>
<dbReference type="Proteomes" id="UP000799429">
    <property type="component" value="Unassembled WGS sequence"/>
</dbReference>
<dbReference type="AlphaFoldDB" id="A0A9P4S2K8"/>
<dbReference type="SUPFAM" id="SSF54373">
    <property type="entry name" value="FAD-linked reductases, C-terminal domain"/>
    <property type="match status" value="1"/>
</dbReference>
<comment type="cofactor">
    <cofactor evidence="3">
        <name>FAD</name>
        <dbReference type="ChEBI" id="CHEBI:57692"/>
    </cofactor>
</comment>
<evidence type="ECO:0000256" key="3">
    <source>
        <dbReference type="PIRSR" id="PIRSR000137-2"/>
    </source>
</evidence>
<reference evidence="6" key="1">
    <citation type="journal article" date="2020" name="Stud. Mycol.">
        <title>101 Dothideomycetes genomes: a test case for predicting lifestyles and emergence of pathogens.</title>
        <authorList>
            <person name="Haridas S."/>
            <person name="Albert R."/>
            <person name="Binder M."/>
            <person name="Bloem J."/>
            <person name="Labutti K."/>
            <person name="Salamov A."/>
            <person name="Andreopoulos B."/>
            <person name="Baker S."/>
            <person name="Barry K."/>
            <person name="Bills G."/>
            <person name="Bluhm B."/>
            <person name="Cannon C."/>
            <person name="Castanera R."/>
            <person name="Culley D."/>
            <person name="Daum C."/>
            <person name="Ezra D."/>
            <person name="Gonzalez J."/>
            <person name="Henrissat B."/>
            <person name="Kuo A."/>
            <person name="Liang C."/>
            <person name="Lipzen A."/>
            <person name="Lutzoni F."/>
            <person name="Magnuson J."/>
            <person name="Mondo S."/>
            <person name="Nolan M."/>
            <person name="Ohm R."/>
            <person name="Pangilinan J."/>
            <person name="Park H.-J."/>
            <person name="Ramirez L."/>
            <person name="Alfaro M."/>
            <person name="Sun H."/>
            <person name="Tritt A."/>
            <person name="Yoshinaga Y."/>
            <person name="Zwiers L.-H."/>
            <person name="Turgeon B."/>
            <person name="Goodwin S."/>
            <person name="Spatafora J."/>
            <person name="Crous P."/>
            <person name="Grigoriev I."/>
        </authorList>
    </citation>
    <scope>NUCLEOTIDE SEQUENCE</scope>
    <source>
        <strain evidence="6">CBS 101060</strain>
    </source>
</reference>
<evidence type="ECO:0000313" key="6">
    <source>
        <dbReference type="EMBL" id="KAF2835157.1"/>
    </source>
</evidence>
<accession>A0A9P4S2K8</accession>
<dbReference type="Pfam" id="PF05199">
    <property type="entry name" value="GMC_oxred_C"/>
    <property type="match status" value="1"/>
</dbReference>
<evidence type="ECO:0000259" key="5">
    <source>
        <dbReference type="PROSITE" id="PS00623"/>
    </source>
</evidence>